<dbReference type="RefSeq" id="NP_492845.2">
    <property type="nucleotide sequence ID" value="NM_060444.2"/>
</dbReference>
<dbReference type="WormBase" id="F49D11.4">
    <property type="protein sequence ID" value="CE45454"/>
    <property type="gene ID" value="WBGene00018628"/>
</dbReference>
<dbReference type="GeneID" id="186033"/>
<dbReference type="KEGG" id="cel:CELE_F49D11.4"/>
<dbReference type="CTD" id="186033"/>
<dbReference type="PANTHER" id="PTHR21503">
    <property type="entry name" value="F-BOX-CONTAINING HYPOTHETICAL PROTEIN C.ELEGANS"/>
    <property type="match status" value="1"/>
</dbReference>
<evidence type="ECO:0000313" key="3">
    <source>
        <dbReference type="WormBase" id="F49D11.4"/>
    </source>
</evidence>
<keyword evidence="2" id="KW-1185">Reference proteome</keyword>
<dbReference type="OrthoDB" id="5778587at2759"/>
<accession>O44723</accession>
<dbReference type="PANTHER" id="PTHR21503:SF8">
    <property type="entry name" value="F-BOX ASSOCIATED DOMAIN-CONTAINING PROTEIN-RELATED"/>
    <property type="match status" value="1"/>
</dbReference>
<evidence type="ECO:0000313" key="1">
    <source>
        <dbReference type="EMBL" id="CCD71542.1"/>
    </source>
</evidence>
<proteinExistence type="predicted"/>
<sequence length="117" mass="13942">MNHQHLFGTIKNSLSHPIFRKCYRVECYGWNGSLNTEEMNFIRRNIDLRHGFKVRCQCEESFNKELLFDIPEIEIVHAQLISSGDFKGMKCKIVRLWRHSFTPKGLNQIWNGIIRLY</sequence>
<organism evidence="1 2">
    <name type="scientific">Caenorhabditis elegans</name>
    <dbReference type="NCBI Taxonomy" id="6239"/>
    <lineage>
        <taxon>Eukaryota</taxon>
        <taxon>Metazoa</taxon>
        <taxon>Ecdysozoa</taxon>
        <taxon>Nematoda</taxon>
        <taxon>Chromadorea</taxon>
        <taxon>Rhabditida</taxon>
        <taxon>Rhabditina</taxon>
        <taxon>Rhabditomorpha</taxon>
        <taxon>Rhabditoidea</taxon>
        <taxon>Rhabditidae</taxon>
        <taxon>Peloderinae</taxon>
        <taxon>Caenorhabditis</taxon>
    </lineage>
</organism>
<dbReference type="HOGENOM" id="CLU_2086973_0_0_1"/>
<dbReference type="Proteomes" id="UP000001940">
    <property type="component" value="Chromosome I"/>
</dbReference>
<gene>
    <name evidence="1" type="ORF">CELE_F49D11.4</name>
    <name evidence="1 3" type="ORF">F49D11.4</name>
</gene>
<dbReference type="AGR" id="WB:WBGene00018628"/>
<dbReference type="EMBL" id="BX284601">
    <property type="protein sequence ID" value="CCD71542.1"/>
    <property type="molecule type" value="Genomic_DNA"/>
</dbReference>
<dbReference type="PhylomeDB" id="O44723"/>
<evidence type="ECO:0000313" key="2">
    <source>
        <dbReference type="Proteomes" id="UP000001940"/>
    </source>
</evidence>
<dbReference type="PaxDb" id="6239-F49D11.4"/>
<name>O44723_CAEEL</name>
<dbReference type="InParanoid" id="O44723"/>
<dbReference type="Bgee" id="WBGene00018628">
    <property type="expression patterns" value="Expressed in embryo"/>
</dbReference>
<dbReference type="AlphaFoldDB" id="O44723"/>
<protein>
    <submittedName>
        <fullName evidence="1">FBA_2 domain-containing protein</fullName>
    </submittedName>
</protein>
<dbReference type="UCSC" id="F49D11.4">
    <property type="organism name" value="c. elegans"/>
</dbReference>
<reference evidence="1 2" key="1">
    <citation type="journal article" date="1998" name="Science">
        <title>Genome sequence of the nematode C. elegans: a platform for investigating biology.</title>
        <authorList>
            <consortium name="The C. elegans sequencing consortium"/>
            <person name="Sulson J.E."/>
            <person name="Waterston R."/>
        </authorList>
    </citation>
    <scope>NUCLEOTIDE SEQUENCE [LARGE SCALE GENOMIC DNA]</scope>
    <source>
        <strain evidence="1 2">Bristol N2</strain>
    </source>
</reference>